<dbReference type="Pfam" id="PF05848">
    <property type="entry name" value="CtsR"/>
    <property type="match status" value="1"/>
</dbReference>
<dbReference type="InterPro" id="IPR041902">
    <property type="entry name" value="CtsR_N_sf"/>
</dbReference>
<comment type="caution">
    <text evidence="2">The sequence shown here is derived from an EMBL/GenBank/DDBJ whole genome shotgun (WGS) entry which is preliminary data.</text>
</comment>
<name>A0A943I558_9FIRM</name>
<reference evidence="2" key="1">
    <citation type="submission" date="2021-02" db="EMBL/GenBank/DDBJ databases">
        <title>Infant gut strain persistence is associated with maternal origin, phylogeny, and functional potential including surface adhesion and iron acquisition.</title>
        <authorList>
            <person name="Lou Y.C."/>
        </authorList>
    </citation>
    <scope>NUCLEOTIDE SEQUENCE</scope>
    <source>
        <strain evidence="2">L3_106_000M1_dasL3_106_000M1_concoct_15</strain>
    </source>
</reference>
<evidence type="ECO:0000259" key="1">
    <source>
        <dbReference type="Pfam" id="PF05848"/>
    </source>
</evidence>
<dbReference type="Proteomes" id="UP000754226">
    <property type="component" value="Unassembled WGS sequence"/>
</dbReference>
<accession>A0A943I558</accession>
<evidence type="ECO:0000313" key="3">
    <source>
        <dbReference type="Proteomes" id="UP000754226"/>
    </source>
</evidence>
<dbReference type="InterPro" id="IPR040465">
    <property type="entry name" value="CtsR_N"/>
</dbReference>
<organism evidence="2 3">
    <name type="scientific">Acidaminococcus intestini</name>
    <dbReference type="NCBI Taxonomy" id="187327"/>
    <lineage>
        <taxon>Bacteria</taxon>
        <taxon>Bacillati</taxon>
        <taxon>Bacillota</taxon>
        <taxon>Negativicutes</taxon>
        <taxon>Acidaminococcales</taxon>
        <taxon>Acidaminococcaceae</taxon>
        <taxon>Acidaminococcus</taxon>
    </lineage>
</organism>
<dbReference type="AlphaFoldDB" id="A0A943I558"/>
<evidence type="ECO:0000313" key="2">
    <source>
        <dbReference type="EMBL" id="MBS5520582.1"/>
    </source>
</evidence>
<gene>
    <name evidence="2" type="ORF">KHX13_09795</name>
</gene>
<dbReference type="EMBL" id="JAGZCZ010000015">
    <property type="protein sequence ID" value="MBS5520582.1"/>
    <property type="molecule type" value="Genomic_DNA"/>
</dbReference>
<feature type="domain" description="CtsR N-terminal HTH" evidence="1">
    <location>
        <begin position="3"/>
        <end position="73"/>
    </location>
</feature>
<protein>
    <submittedName>
        <fullName evidence="2">CtsR family transcriptional regulator</fullName>
    </submittedName>
</protein>
<dbReference type="Gene3D" id="3.30.56.130">
    <property type="entry name" value="Transcriptional regulator CtsR, winged HTH domain"/>
    <property type="match status" value="1"/>
</dbReference>
<proteinExistence type="predicted"/>
<sequence>MRNIADVIEQFIISELFANEEDSINVKRSQLAEKLSCAPSQITYTLTTRFTPDKGFEVESKRGNGGFIRIVRLPQEQRSKKISLPSQSESAEGMVDALVEHRMITMREGRLLSYFLSFLGDHVTEKDKEKMIASAYQSLTKGA</sequence>